<dbReference type="GO" id="GO:0051607">
    <property type="term" value="P:defense response to virus"/>
    <property type="evidence" value="ECO:0007669"/>
    <property type="project" value="UniProtKB-KW"/>
</dbReference>
<accession>I7J6U4</accession>
<dbReference type="NCBIfam" id="TIGR01870">
    <property type="entry name" value="cas_TM1810_Csm2"/>
    <property type="match status" value="1"/>
</dbReference>
<evidence type="ECO:0000313" key="8">
    <source>
        <dbReference type="Proteomes" id="UP000007652"/>
    </source>
</evidence>
<dbReference type="GO" id="GO:0003723">
    <property type="term" value="F:RNA binding"/>
    <property type="evidence" value="ECO:0007669"/>
    <property type="project" value="UniProtKB-KW"/>
</dbReference>
<evidence type="ECO:0000256" key="1">
    <source>
        <dbReference type="ARBA" id="ARBA00003640"/>
    </source>
</evidence>
<dbReference type="STRING" id="857293.CAAU_2676"/>
<gene>
    <name evidence="7" type="ORF">CAAU_2676</name>
</gene>
<evidence type="ECO:0000256" key="6">
    <source>
        <dbReference type="ARBA" id="ARBA00031723"/>
    </source>
</evidence>
<evidence type="ECO:0000256" key="5">
    <source>
        <dbReference type="ARBA" id="ARBA00023118"/>
    </source>
</evidence>
<evidence type="ECO:0000313" key="7">
    <source>
        <dbReference type="EMBL" id="CCJ34759.1"/>
    </source>
</evidence>
<dbReference type="eggNOG" id="COG1421">
    <property type="taxonomic scope" value="Bacteria"/>
</dbReference>
<evidence type="ECO:0000256" key="3">
    <source>
        <dbReference type="ARBA" id="ARBA00016118"/>
    </source>
</evidence>
<proteinExistence type="inferred from homology"/>
<comment type="function">
    <text evidence="1">This subunit may be involved in monitoring complementarity of crRNA and target RNA.</text>
</comment>
<dbReference type="Pfam" id="PF03750">
    <property type="entry name" value="Csm2_III-A"/>
    <property type="match status" value="1"/>
</dbReference>
<dbReference type="Proteomes" id="UP000007652">
    <property type="component" value="Unassembled WGS sequence"/>
</dbReference>
<evidence type="ECO:0000256" key="4">
    <source>
        <dbReference type="ARBA" id="ARBA00022884"/>
    </source>
</evidence>
<keyword evidence="5" id="KW-0051">Antiviral defense</keyword>
<comment type="similarity">
    <text evidence="2">Belongs to the CRISPR-associated Csm2 family.</text>
</comment>
<protein>
    <recommendedName>
        <fullName evidence="3">CRISPR system Cms protein Csm2</fullName>
    </recommendedName>
    <alternativeName>
        <fullName evidence="6">CRISPR type III A-associated protein Csm2</fullName>
    </alternativeName>
</protein>
<dbReference type="AlphaFoldDB" id="I7J6U4"/>
<sequence length="124" mass="14490">MPINVNDAQSILNPRDAGGEMLFRKAEEIGRELVDKKVSMSQIRKLFSEIKKIEYDAQKNYQYKLRLLKAQIGYTSGRFREFSYFKESFYNLIDKTLSGGEAELKRFKDFFEATIAYFRAFGGK</sequence>
<organism evidence="7 8">
    <name type="scientific">Caloramator australicus RC3</name>
    <dbReference type="NCBI Taxonomy" id="857293"/>
    <lineage>
        <taxon>Bacteria</taxon>
        <taxon>Bacillati</taxon>
        <taxon>Bacillota</taxon>
        <taxon>Clostridia</taxon>
        <taxon>Eubacteriales</taxon>
        <taxon>Clostridiaceae</taxon>
        <taxon>Caloramator</taxon>
    </lineage>
</organism>
<comment type="caution">
    <text evidence="7">The sequence shown here is derived from an EMBL/GenBank/DDBJ whole genome shotgun (WGS) entry which is preliminary data.</text>
</comment>
<reference evidence="7 8" key="1">
    <citation type="journal article" date="2011" name="J. Bacteriol.">
        <title>Draft genome sequence of Caloramator australicus strain RC3T, a thermoanaerobe from the Great Artesian Basin of Australia.</title>
        <authorList>
            <person name="Ogg C.D."/>
            <person name="Patel B.K.C."/>
        </authorList>
    </citation>
    <scope>NUCLEOTIDE SEQUENCE [LARGE SCALE GENOMIC DNA]</scope>
    <source>
        <strain evidence="7 8">RC3</strain>
    </source>
</reference>
<dbReference type="RefSeq" id="WP_008909999.1">
    <property type="nucleotide sequence ID" value="NZ_CAKP01000154.1"/>
</dbReference>
<keyword evidence="8" id="KW-1185">Reference proteome</keyword>
<dbReference type="EMBL" id="CAKP01000154">
    <property type="protein sequence ID" value="CCJ34759.1"/>
    <property type="molecule type" value="Genomic_DNA"/>
</dbReference>
<dbReference type="InterPro" id="IPR010149">
    <property type="entry name" value="CRISPR-assoc_prot_Csm2_III-A"/>
</dbReference>
<evidence type="ECO:0000256" key="2">
    <source>
        <dbReference type="ARBA" id="ARBA00006896"/>
    </source>
</evidence>
<keyword evidence="4" id="KW-0694">RNA-binding</keyword>
<name>I7J6U4_9CLOT</name>